<dbReference type="EMBL" id="UOEU01000395">
    <property type="protein sequence ID" value="VAW32825.1"/>
    <property type="molecule type" value="Genomic_DNA"/>
</dbReference>
<protein>
    <submittedName>
        <fullName evidence="1">Uncharacterized protein</fullName>
    </submittedName>
</protein>
<reference evidence="1" key="1">
    <citation type="submission" date="2018-06" db="EMBL/GenBank/DDBJ databases">
        <authorList>
            <person name="Zhirakovskaya E."/>
        </authorList>
    </citation>
    <scope>NUCLEOTIDE SEQUENCE</scope>
</reference>
<name>A0A3B0UNY8_9ZZZZ</name>
<organism evidence="1">
    <name type="scientific">hydrothermal vent metagenome</name>
    <dbReference type="NCBI Taxonomy" id="652676"/>
    <lineage>
        <taxon>unclassified sequences</taxon>
        <taxon>metagenomes</taxon>
        <taxon>ecological metagenomes</taxon>
    </lineage>
</organism>
<proteinExistence type="predicted"/>
<dbReference type="AlphaFoldDB" id="A0A3B0UNY8"/>
<gene>
    <name evidence="1" type="ORF">MNBD_CHLOROFLEXI01-4657</name>
</gene>
<accession>A0A3B0UNY8</accession>
<evidence type="ECO:0000313" key="1">
    <source>
        <dbReference type="EMBL" id="VAW32825.1"/>
    </source>
</evidence>
<sequence>MVVATFVPDTVYLVQPIEKVYRLVLTNHLR</sequence>